<dbReference type="InterPro" id="IPR042095">
    <property type="entry name" value="SUMF_sf"/>
</dbReference>
<comment type="caution">
    <text evidence="2">The sequence shown here is derived from an EMBL/GenBank/DDBJ whole genome shotgun (WGS) entry which is preliminary data.</text>
</comment>
<dbReference type="SUPFAM" id="SSF56436">
    <property type="entry name" value="C-type lectin-like"/>
    <property type="match status" value="1"/>
</dbReference>
<dbReference type="PANTHER" id="PTHR23150">
    <property type="entry name" value="SULFATASE MODIFYING FACTOR 1, 2"/>
    <property type="match status" value="1"/>
</dbReference>
<sequence>MTGSVFRDSLQNGGLGPKMVWIAAGSFRMGGDYSSEKPVHKVSIKRFAMGQNEVTFAEYDKFAQATGREKPNDRGWGRGNRPVINVSWHDATAYAKWLSQQTGKQYNLPSEAQWEYAARAGTETKYWWGNTASHEYANYGNWGPVVKGKDRWEYTAPVGSFAPNPFGIYDTVGNVWEWCADSWHGTYKGAPTDGQVWRGGDESYRVLRGGSWLNGPRVARTAFRNWDGSDVRLGYFGFRVIRGADF</sequence>
<dbReference type="PANTHER" id="PTHR23150:SF35">
    <property type="entry name" value="BLL6746 PROTEIN"/>
    <property type="match status" value="1"/>
</dbReference>
<evidence type="ECO:0000313" key="2">
    <source>
        <dbReference type="EMBL" id="TGO03097.1"/>
    </source>
</evidence>
<dbReference type="InterPro" id="IPR005532">
    <property type="entry name" value="SUMF_dom"/>
</dbReference>
<dbReference type="Proteomes" id="UP000030428">
    <property type="component" value="Unassembled WGS sequence"/>
</dbReference>
<dbReference type="EMBL" id="JSZA02000041">
    <property type="protein sequence ID" value="TGO03097.1"/>
    <property type="molecule type" value="Genomic_DNA"/>
</dbReference>
<protein>
    <recommendedName>
        <fullName evidence="1">Sulfatase-modifying factor enzyme-like domain-containing protein</fullName>
    </recommendedName>
</protein>
<dbReference type="Gene3D" id="3.90.1580.10">
    <property type="entry name" value="paralog of FGE (formylglycine-generating enzyme)"/>
    <property type="match status" value="1"/>
</dbReference>
<feature type="domain" description="Sulfatase-modifying factor enzyme-like" evidence="1">
    <location>
        <begin position="17"/>
        <end position="242"/>
    </location>
</feature>
<dbReference type="InterPro" id="IPR016187">
    <property type="entry name" value="CTDL_fold"/>
</dbReference>
<dbReference type="Pfam" id="PF03781">
    <property type="entry name" value="FGE-sulfatase"/>
    <property type="match status" value="1"/>
</dbReference>
<name>A0A4E0QQQ3_9GAMM</name>
<dbReference type="InterPro" id="IPR051043">
    <property type="entry name" value="Sulfatase_Mod_Factor_Kinase"/>
</dbReference>
<organism evidence="2 3">
    <name type="scientific">Candidatus Thiomargarita nelsonii</name>
    <dbReference type="NCBI Taxonomy" id="1003181"/>
    <lineage>
        <taxon>Bacteria</taxon>
        <taxon>Pseudomonadati</taxon>
        <taxon>Pseudomonadota</taxon>
        <taxon>Gammaproteobacteria</taxon>
        <taxon>Thiotrichales</taxon>
        <taxon>Thiotrichaceae</taxon>
        <taxon>Thiomargarita</taxon>
    </lineage>
</organism>
<gene>
    <name evidence="2" type="ORF">PN36_12910</name>
</gene>
<dbReference type="GO" id="GO:0120147">
    <property type="term" value="F:formylglycine-generating oxidase activity"/>
    <property type="evidence" value="ECO:0007669"/>
    <property type="project" value="TreeGrafter"/>
</dbReference>
<dbReference type="AlphaFoldDB" id="A0A4E0QQQ3"/>
<reference evidence="2 3" key="1">
    <citation type="journal article" date="2016" name="Front. Microbiol.">
        <title>Single-Cell (Meta-)Genomics of a Dimorphic Candidatus Thiomargarita nelsonii Reveals Genomic Plasticity.</title>
        <authorList>
            <person name="Flood B.E."/>
            <person name="Fliss P."/>
            <person name="Jones D.S."/>
            <person name="Dick G.J."/>
            <person name="Jain S."/>
            <person name="Kaster A.K."/>
            <person name="Winkel M."/>
            <person name="Mussmann M."/>
            <person name="Bailey J."/>
        </authorList>
    </citation>
    <scope>NUCLEOTIDE SEQUENCE [LARGE SCALE GENOMIC DNA]</scope>
    <source>
        <strain evidence="2">Hydrate Ridge</strain>
    </source>
</reference>
<evidence type="ECO:0000259" key="1">
    <source>
        <dbReference type="Pfam" id="PF03781"/>
    </source>
</evidence>
<keyword evidence="3" id="KW-1185">Reference proteome</keyword>
<proteinExistence type="predicted"/>
<accession>A0A4E0QQQ3</accession>
<evidence type="ECO:0000313" key="3">
    <source>
        <dbReference type="Proteomes" id="UP000030428"/>
    </source>
</evidence>